<gene>
    <name evidence="1" type="ORF">HFM93_13610</name>
</gene>
<name>A0ABX2H0C2_9FIRM</name>
<evidence type="ECO:0000313" key="2">
    <source>
        <dbReference type="Proteomes" id="UP000821846"/>
    </source>
</evidence>
<protein>
    <recommendedName>
        <fullName evidence="3">7-cyano-7-deazaguanine synthase</fullName>
    </recommendedName>
</protein>
<reference evidence="1 2" key="1">
    <citation type="journal article" date="2020" name="Cell Host Microbe">
        <title>Functional and Genomic Variation between Human-Derived Isolates of Lachnospiraceae Reveals Inter- and Intra-Species Diversity.</title>
        <authorList>
            <person name="Sorbara M.T."/>
            <person name="Littmann E.R."/>
            <person name="Fontana E."/>
            <person name="Moody T.U."/>
            <person name="Kohout C.E."/>
            <person name="Gjonbalaj M."/>
            <person name="Eaton V."/>
            <person name="Seok R."/>
            <person name="Leiner I.M."/>
            <person name="Pamer E.G."/>
        </authorList>
    </citation>
    <scope>NUCLEOTIDE SEQUENCE [LARGE SCALE GENOMIC DNA]</scope>
    <source>
        <strain evidence="1 2">MSK.14.16</strain>
    </source>
</reference>
<dbReference type="RefSeq" id="WP_173866974.1">
    <property type="nucleotide sequence ID" value="NZ_JAAWUU010000069.1"/>
</dbReference>
<proteinExistence type="predicted"/>
<comment type="caution">
    <text evidence="1">The sequence shown here is derived from an EMBL/GenBank/DDBJ whole genome shotgun (WGS) entry which is preliminary data.</text>
</comment>
<dbReference type="Proteomes" id="UP000821846">
    <property type="component" value="Unassembled WGS sequence"/>
</dbReference>
<evidence type="ECO:0000313" key="1">
    <source>
        <dbReference type="EMBL" id="NSG31274.1"/>
    </source>
</evidence>
<accession>A0ABX2H0C2</accession>
<evidence type="ECO:0008006" key="3">
    <source>
        <dbReference type="Google" id="ProtNLM"/>
    </source>
</evidence>
<organism evidence="1 2">
    <name type="scientific">Faecalicatena fissicatena</name>
    <dbReference type="NCBI Taxonomy" id="290055"/>
    <lineage>
        <taxon>Bacteria</taxon>
        <taxon>Bacillati</taxon>
        <taxon>Bacillota</taxon>
        <taxon>Clostridia</taxon>
        <taxon>Lachnospirales</taxon>
        <taxon>Lachnospiraceae</taxon>
        <taxon>Faecalicatena</taxon>
    </lineage>
</organism>
<keyword evidence="2" id="KW-1185">Reference proteome</keyword>
<dbReference type="EMBL" id="JAAWUZ010000070">
    <property type="protein sequence ID" value="NSG31274.1"/>
    <property type="molecule type" value="Genomic_DNA"/>
</dbReference>
<sequence>MGEIKLNAINTRNGSVEYEFEISEDLKKFFSGSKFIIEYNENIEKVPKSILSVPFVGNVLPIVWLTESTLFIEELDREFYYAIPKIKDGYVKMYPESKFDGKIVVSRLVKCEKDAISGKTALLYSGGVDSTYTMCTHIKEYPNLIAIWGSDVKYSNKEGWNIIFEQLQDTAKRFELSLLYIRSSFRDFDDEGALHRSFSKQLKSGWWYGIKHGLALLTHVAPLAYLYQYEKVYIASSNWPEIMPDRCASDPSIDNNVSYANCSVFHDGFPKDRQAKIKGIIDFANNSEQPILLHVCWEVQGQNCCKCEKCYRTMANIMAEGENPKRFNFPLFSEKNTGIQMRNYLYHKALDKEKVSDNWPFISKRVLENRDKLKELPYWDSFKWICKVNFADPYSFGVPLNYRLKHAKGIRGKLSQFKFYRKLHDMKCGISIND</sequence>